<dbReference type="Proteomes" id="UP000887575">
    <property type="component" value="Unassembled WGS sequence"/>
</dbReference>
<evidence type="ECO:0000313" key="2">
    <source>
        <dbReference type="WBParaSite" id="MBELARI_LOCUS7575"/>
    </source>
</evidence>
<protein>
    <submittedName>
        <fullName evidence="2">Uncharacterized protein</fullName>
    </submittedName>
</protein>
<keyword evidence="1" id="KW-1185">Reference proteome</keyword>
<proteinExistence type="predicted"/>
<accession>A0AAF3FLP7</accession>
<dbReference type="AlphaFoldDB" id="A0AAF3FLP7"/>
<evidence type="ECO:0000313" key="1">
    <source>
        <dbReference type="Proteomes" id="UP000887575"/>
    </source>
</evidence>
<reference evidence="2" key="1">
    <citation type="submission" date="2024-02" db="UniProtKB">
        <authorList>
            <consortium name="WormBaseParasite"/>
        </authorList>
    </citation>
    <scope>IDENTIFICATION</scope>
</reference>
<sequence>MIDISELFVIFPIVYPVGSKDQSLDFPQKPSTRCCKNQEVQTTAYTLMNKQNSTIRTEIAETLAQTVNQSLVIIRAMND</sequence>
<dbReference type="WBParaSite" id="MBELARI_LOCUS7575">
    <property type="protein sequence ID" value="MBELARI_LOCUS7575"/>
    <property type="gene ID" value="MBELARI_LOCUS7575"/>
</dbReference>
<organism evidence="1 2">
    <name type="scientific">Mesorhabditis belari</name>
    <dbReference type="NCBI Taxonomy" id="2138241"/>
    <lineage>
        <taxon>Eukaryota</taxon>
        <taxon>Metazoa</taxon>
        <taxon>Ecdysozoa</taxon>
        <taxon>Nematoda</taxon>
        <taxon>Chromadorea</taxon>
        <taxon>Rhabditida</taxon>
        <taxon>Rhabditina</taxon>
        <taxon>Rhabditomorpha</taxon>
        <taxon>Rhabditoidea</taxon>
        <taxon>Rhabditidae</taxon>
        <taxon>Mesorhabditinae</taxon>
        <taxon>Mesorhabditis</taxon>
    </lineage>
</organism>
<name>A0AAF3FLP7_9BILA</name>